<proteinExistence type="predicted"/>
<feature type="region of interest" description="Disordered" evidence="1">
    <location>
        <begin position="1"/>
        <end position="80"/>
    </location>
</feature>
<comment type="caution">
    <text evidence="3">The sequence shown here is derived from an EMBL/GenBank/DDBJ whole genome shotgun (WGS) entry which is preliminary data.</text>
</comment>
<feature type="region of interest" description="Disordered" evidence="1">
    <location>
        <begin position="717"/>
        <end position="758"/>
    </location>
</feature>
<feature type="region of interest" description="Disordered" evidence="1">
    <location>
        <begin position="118"/>
        <end position="200"/>
    </location>
</feature>
<protein>
    <recommendedName>
        <fullName evidence="2">FAM194 C-terminal domain-containing protein</fullName>
    </recommendedName>
</protein>
<evidence type="ECO:0000256" key="1">
    <source>
        <dbReference type="SAM" id="MobiDB-lite"/>
    </source>
</evidence>
<sequence>MESSESDDSTDANHDEDNLNTEVPLTDFMNNDKLSVLNPRGIQEKESAQKETKELNSTDDDNRGKSKSIKKRHKKLKKLKESRTTFDGRKVTFVTYFTQTDWKWKDNVETTGRGRILSPSQELRSSSSCNISGHRSQLAKPDSRQTSGKTRTEDGSVVDDRTVTDLSPFSLQPNDEFGLPIEELSSDSDTTDGESPKKIKTRKHNFPIVGPPLILKYIPESDLPVQRETTKETEAQLVNPSDYVLDEYGNAVGMFSGKCEFCGNEIKPFPTLDQQLSEPPETLYCCEDYRDFVEFAMTTANRLEEDVTKKSEMISVKVHGHHGSKQARKMAKEQAVQRMHERELQRRQQEASGMQSSIYQHSRMLQNDDSDTGADTVDNLQPKKSKKKDGETSATKGEVGKGEKGGVLGGEKTARGGGVDGSSRTSHHHPSGMHPGAAAASFSSYGGVNIEVARQMKTINYQLSSQRCLEEGWTLRPPTPLDQDDADNEIFMPEPLHPAMIATGKLQGRQLVQKFYPNGSKFLTIFPDGSGNVFYPSGRLAIMIICVSLGQNMYVVLDDDPDAHILATFEPSGLGCCNFANGKIRVNYDQLGGVELDPIGSRKKLWRWQDQDIHVHAPPFQPITFGMNRYIAIRFMAQESIALTLTGRNRSCRFNVGAKLKMIYSEGIQPKHINEYELFAEEHKVKVVGILDKIGNLLKFPKSPKVDSILPPISVSSQQQKVDKKRQQFMSSLTKHKKPGKQTRLPPMDHPSVSVTVN</sequence>
<dbReference type="PANTHER" id="PTHR23093">
    <property type="entry name" value="SIMILAR TO CHROMOSOME 3 OPEN READING FRAME 20"/>
    <property type="match status" value="1"/>
</dbReference>
<feature type="domain" description="FAM194 C-terminal" evidence="2">
    <location>
        <begin position="510"/>
        <end position="708"/>
    </location>
</feature>
<evidence type="ECO:0000313" key="4">
    <source>
        <dbReference type="Proteomes" id="UP001497497"/>
    </source>
</evidence>
<accession>A0AAV2HHM7</accession>
<evidence type="ECO:0000313" key="3">
    <source>
        <dbReference type="EMBL" id="CAL1532000.1"/>
    </source>
</evidence>
<dbReference type="AlphaFoldDB" id="A0AAV2HHM7"/>
<feature type="compositionally biased region" description="Basic and acidic residues" evidence="1">
    <location>
        <begin position="338"/>
        <end position="349"/>
    </location>
</feature>
<feature type="compositionally biased region" description="Low complexity" evidence="1">
    <location>
        <begin position="118"/>
        <end position="128"/>
    </location>
</feature>
<feature type="region of interest" description="Disordered" evidence="1">
    <location>
        <begin position="318"/>
        <end position="438"/>
    </location>
</feature>
<dbReference type="Pfam" id="PF14977">
    <property type="entry name" value="FAM194"/>
    <property type="match status" value="1"/>
</dbReference>
<dbReference type="Proteomes" id="UP001497497">
    <property type="component" value="Unassembled WGS sequence"/>
</dbReference>
<feature type="compositionally biased region" description="Gly residues" evidence="1">
    <location>
        <begin position="405"/>
        <end position="420"/>
    </location>
</feature>
<feature type="compositionally biased region" description="Basic residues" evidence="1">
    <location>
        <begin position="65"/>
        <end position="78"/>
    </location>
</feature>
<dbReference type="EMBL" id="CAXITT010000103">
    <property type="protein sequence ID" value="CAL1532000.1"/>
    <property type="molecule type" value="Genomic_DNA"/>
</dbReference>
<reference evidence="3 4" key="1">
    <citation type="submission" date="2024-04" db="EMBL/GenBank/DDBJ databases">
        <authorList>
            <consortium name="Genoscope - CEA"/>
            <person name="William W."/>
        </authorList>
    </citation>
    <scope>NUCLEOTIDE SEQUENCE [LARGE SCALE GENOMIC DNA]</scope>
</reference>
<gene>
    <name evidence="3" type="ORF">GSLYS_00006079001</name>
</gene>
<evidence type="ECO:0000259" key="2">
    <source>
        <dbReference type="Pfam" id="PF14977"/>
    </source>
</evidence>
<feature type="compositionally biased region" description="Polar residues" evidence="1">
    <location>
        <begin position="350"/>
        <end position="367"/>
    </location>
</feature>
<dbReference type="InterPro" id="IPR029281">
    <property type="entry name" value="FAM194_C"/>
</dbReference>
<keyword evidence="4" id="KW-1185">Reference proteome</keyword>
<feature type="compositionally biased region" description="Acidic residues" evidence="1">
    <location>
        <begin position="1"/>
        <end position="10"/>
    </location>
</feature>
<feature type="compositionally biased region" description="Polar residues" evidence="1">
    <location>
        <begin position="164"/>
        <end position="173"/>
    </location>
</feature>
<organism evidence="3 4">
    <name type="scientific">Lymnaea stagnalis</name>
    <name type="common">Great pond snail</name>
    <name type="synonym">Helix stagnalis</name>
    <dbReference type="NCBI Taxonomy" id="6523"/>
    <lineage>
        <taxon>Eukaryota</taxon>
        <taxon>Metazoa</taxon>
        <taxon>Spiralia</taxon>
        <taxon>Lophotrochozoa</taxon>
        <taxon>Mollusca</taxon>
        <taxon>Gastropoda</taxon>
        <taxon>Heterobranchia</taxon>
        <taxon>Euthyneura</taxon>
        <taxon>Panpulmonata</taxon>
        <taxon>Hygrophila</taxon>
        <taxon>Lymnaeoidea</taxon>
        <taxon>Lymnaeidae</taxon>
        <taxon>Lymnaea</taxon>
    </lineage>
</organism>
<name>A0AAV2HHM7_LYMST</name>
<feature type="compositionally biased region" description="Polar residues" evidence="1">
    <location>
        <begin position="20"/>
        <end position="33"/>
    </location>
</feature>
<feature type="compositionally biased region" description="Basic and acidic residues" evidence="1">
    <location>
        <begin position="150"/>
        <end position="163"/>
    </location>
</feature>
<feature type="compositionally biased region" description="Basic residues" evidence="1">
    <location>
        <begin position="318"/>
        <end position="329"/>
    </location>
</feature>
<feature type="compositionally biased region" description="Basic and acidic residues" evidence="1">
    <location>
        <begin position="42"/>
        <end position="64"/>
    </location>
</feature>
<dbReference type="PANTHER" id="PTHR23093:SF18">
    <property type="entry name" value="GLUTAMATE RICH 6"/>
    <property type="match status" value="1"/>
</dbReference>